<feature type="compositionally biased region" description="Acidic residues" evidence="1">
    <location>
        <begin position="564"/>
        <end position="577"/>
    </location>
</feature>
<feature type="compositionally biased region" description="Acidic residues" evidence="1">
    <location>
        <begin position="267"/>
        <end position="286"/>
    </location>
</feature>
<feature type="compositionally biased region" description="Basic and acidic residues" evidence="1">
    <location>
        <begin position="533"/>
        <end position="563"/>
    </location>
</feature>
<feature type="compositionally biased region" description="Acidic residues" evidence="1">
    <location>
        <begin position="586"/>
        <end position="603"/>
    </location>
</feature>
<dbReference type="EMBL" id="JBAHYK010000290">
    <property type="protein sequence ID" value="KAL0575610.1"/>
    <property type="molecule type" value="Genomic_DNA"/>
</dbReference>
<evidence type="ECO:0000313" key="2">
    <source>
        <dbReference type="EMBL" id="KAL0575610.1"/>
    </source>
</evidence>
<feature type="region of interest" description="Disordered" evidence="1">
    <location>
        <begin position="255"/>
        <end position="319"/>
    </location>
</feature>
<evidence type="ECO:0000313" key="3">
    <source>
        <dbReference type="Proteomes" id="UP001465976"/>
    </source>
</evidence>
<dbReference type="Proteomes" id="UP001465976">
    <property type="component" value="Unassembled WGS sequence"/>
</dbReference>
<feature type="region of interest" description="Disordered" evidence="1">
    <location>
        <begin position="1"/>
        <end position="25"/>
    </location>
</feature>
<feature type="compositionally biased region" description="Acidic residues" evidence="1">
    <location>
        <begin position="305"/>
        <end position="315"/>
    </location>
</feature>
<feature type="compositionally biased region" description="Low complexity" evidence="1">
    <location>
        <begin position="58"/>
        <end position="73"/>
    </location>
</feature>
<feature type="compositionally biased region" description="Basic and acidic residues" evidence="1">
    <location>
        <begin position="287"/>
        <end position="304"/>
    </location>
</feature>
<feature type="region of interest" description="Disordered" evidence="1">
    <location>
        <begin position="53"/>
        <end position="83"/>
    </location>
</feature>
<proteinExistence type="predicted"/>
<feature type="region of interest" description="Disordered" evidence="1">
    <location>
        <begin position="422"/>
        <end position="607"/>
    </location>
</feature>
<protein>
    <submittedName>
        <fullName evidence="2">Uncharacterized protein</fullName>
    </submittedName>
</protein>
<feature type="compositionally biased region" description="Acidic residues" evidence="1">
    <location>
        <begin position="168"/>
        <end position="179"/>
    </location>
</feature>
<name>A0ABR3FJP5_9AGAR</name>
<feature type="compositionally biased region" description="Acidic residues" evidence="1">
    <location>
        <begin position="381"/>
        <end position="390"/>
    </location>
</feature>
<sequence length="629" mass="70484">MPPKRCSSRSPSPGPSASPTKKRRIFTSTTTVLHGLQRSYSLPSTPCSPPTGYAYAFPDTPSTSSPSKSHSSTPYPPIPYDSPSNPFGRRRSLAIALPPRTSFRRHVTLRFQFIRSASGSGSAKWKDGGVYRVVQVPLSYTFRHLRILIAWLFGGWCGVDFGLGFDQEEDEDEDADEELWGTRGREKGIGTGRGGRNERSKGPGKGKGKGHLFEVRKKVEMWAPSYRAGAIKRSTTKIRLSSVLDPYRFKEEWEEEKDEEARFWQGEAEDPDAEGETDDEEDELAGEDPRWEAEEDFTLEHVWNDPDDDDADADDDKPKLKPVGIVYYHTPSSSLTPTQIHVTLHDKPVQPRTGRGNTPTVIKARGHVFLQPPPPSSSPLAEEEELEQEDTDCFLIPEVWEENDGFEGYLAKVMPVSAPPPILETGVYRHSVGNQGSSKSTPSLQSTPSLAPDFSSSPGYPLSSSSPLITIPFPTSSPPVGIRRSVSLTSTSPRLNLVPKNTPALPAAQRKRSAYLRKRIERSRQRTRSRPKRGGERTELEEREKVMDRGSDEEREKVEVDELAKEDEEEEEEEEEEKMARKLEEEMQNQDDEDAEGEDEDDGLMVRSADGTWLTIKEAARRIVEEKEV</sequence>
<keyword evidence="3" id="KW-1185">Reference proteome</keyword>
<feature type="compositionally biased region" description="Low complexity" evidence="1">
    <location>
        <begin position="1"/>
        <end position="19"/>
    </location>
</feature>
<feature type="compositionally biased region" description="Basic residues" evidence="1">
    <location>
        <begin position="509"/>
        <end position="532"/>
    </location>
</feature>
<feature type="region of interest" description="Disordered" evidence="1">
    <location>
        <begin position="367"/>
        <end position="390"/>
    </location>
</feature>
<comment type="caution">
    <text evidence="2">The sequence shown here is derived from an EMBL/GenBank/DDBJ whole genome shotgun (WGS) entry which is preliminary data.</text>
</comment>
<feature type="compositionally biased region" description="Low complexity" evidence="1">
    <location>
        <begin position="455"/>
        <end position="474"/>
    </location>
</feature>
<evidence type="ECO:0000256" key="1">
    <source>
        <dbReference type="SAM" id="MobiDB-lite"/>
    </source>
</evidence>
<feature type="region of interest" description="Disordered" evidence="1">
    <location>
        <begin position="168"/>
        <end position="210"/>
    </location>
</feature>
<gene>
    <name evidence="2" type="ORF">V5O48_006371</name>
</gene>
<reference evidence="2 3" key="1">
    <citation type="submission" date="2024-02" db="EMBL/GenBank/DDBJ databases">
        <title>A draft genome for the cacao thread blight pathogen Marasmius crinis-equi.</title>
        <authorList>
            <person name="Cohen S.P."/>
            <person name="Baruah I.K."/>
            <person name="Amoako-Attah I."/>
            <person name="Bukari Y."/>
            <person name="Meinhardt L.W."/>
            <person name="Bailey B.A."/>
        </authorList>
    </citation>
    <scope>NUCLEOTIDE SEQUENCE [LARGE SCALE GENOMIC DNA]</scope>
    <source>
        <strain evidence="2 3">GH-76</strain>
    </source>
</reference>
<organism evidence="2 3">
    <name type="scientific">Marasmius crinis-equi</name>
    <dbReference type="NCBI Taxonomy" id="585013"/>
    <lineage>
        <taxon>Eukaryota</taxon>
        <taxon>Fungi</taxon>
        <taxon>Dikarya</taxon>
        <taxon>Basidiomycota</taxon>
        <taxon>Agaricomycotina</taxon>
        <taxon>Agaricomycetes</taxon>
        <taxon>Agaricomycetidae</taxon>
        <taxon>Agaricales</taxon>
        <taxon>Marasmiineae</taxon>
        <taxon>Marasmiaceae</taxon>
        <taxon>Marasmius</taxon>
    </lineage>
</organism>
<accession>A0ABR3FJP5</accession>
<feature type="compositionally biased region" description="Polar residues" evidence="1">
    <location>
        <begin position="432"/>
        <end position="449"/>
    </location>
</feature>